<feature type="coiled-coil region" evidence="1">
    <location>
        <begin position="194"/>
        <end position="221"/>
    </location>
</feature>
<dbReference type="AlphaFoldDB" id="G0WBE3"/>
<evidence type="ECO:0000313" key="3">
    <source>
        <dbReference type="EMBL" id="CCD25063.1"/>
    </source>
</evidence>
<dbReference type="GO" id="GO:1990904">
    <property type="term" value="C:ribonucleoprotein complex"/>
    <property type="evidence" value="ECO:0007669"/>
    <property type="project" value="TreeGrafter"/>
</dbReference>
<feature type="region of interest" description="Disordered" evidence="2">
    <location>
        <begin position="1"/>
        <end position="22"/>
    </location>
</feature>
<dbReference type="GO" id="GO:0008298">
    <property type="term" value="P:intracellular mRNA localization"/>
    <property type="evidence" value="ECO:0007669"/>
    <property type="project" value="TreeGrafter"/>
</dbReference>
<feature type="coiled-coil region" evidence="1">
    <location>
        <begin position="419"/>
        <end position="475"/>
    </location>
</feature>
<dbReference type="STRING" id="1071378.G0WBE3"/>
<dbReference type="RefSeq" id="XP_003670306.1">
    <property type="nucleotide sequence ID" value="XM_003670258.1"/>
</dbReference>
<organism evidence="3 4">
    <name type="scientific">Naumovozyma dairenensis (strain ATCC 10597 / BCRC 20456 / CBS 421 / NBRC 0211 / NRRL Y-12639)</name>
    <name type="common">Saccharomyces dairenensis</name>
    <dbReference type="NCBI Taxonomy" id="1071378"/>
    <lineage>
        <taxon>Eukaryota</taxon>
        <taxon>Fungi</taxon>
        <taxon>Dikarya</taxon>
        <taxon>Ascomycota</taxon>
        <taxon>Saccharomycotina</taxon>
        <taxon>Saccharomycetes</taxon>
        <taxon>Saccharomycetales</taxon>
        <taxon>Saccharomycetaceae</taxon>
        <taxon>Naumovozyma</taxon>
    </lineage>
</organism>
<dbReference type="Proteomes" id="UP000000689">
    <property type="component" value="Chromosome 5"/>
</dbReference>
<dbReference type="KEGG" id="ndi:NDAI_0E02460"/>
<dbReference type="EMBL" id="HE580271">
    <property type="protein sequence ID" value="CCD25063.1"/>
    <property type="molecule type" value="Genomic_DNA"/>
</dbReference>
<protein>
    <recommendedName>
        <fullName evidence="5">Nuclear segregation protein BFR1</fullName>
    </recommendedName>
</protein>
<evidence type="ECO:0000256" key="2">
    <source>
        <dbReference type="SAM" id="MobiDB-lite"/>
    </source>
</evidence>
<gene>
    <name evidence="3" type="primary">NDAI0E02460</name>
    <name evidence="3" type="ordered locus">NDAI_0E02460</name>
</gene>
<proteinExistence type="predicted"/>
<keyword evidence="1" id="KW-0175">Coiled coil</keyword>
<dbReference type="PANTHER" id="PTHR31027:SF2">
    <property type="entry name" value="LEBERCILIN DOMAIN-CONTAINING PROTEIN"/>
    <property type="match status" value="1"/>
</dbReference>
<evidence type="ECO:0000256" key="1">
    <source>
        <dbReference type="SAM" id="Coils"/>
    </source>
</evidence>
<evidence type="ECO:0008006" key="5">
    <source>
        <dbReference type="Google" id="ProtNLM"/>
    </source>
</evidence>
<dbReference type="GO" id="GO:0042175">
    <property type="term" value="C:nuclear outer membrane-endoplasmic reticulum membrane network"/>
    <property type="evidence" value="ECO:0007669"/>
    <property type="project" value="TreeGrafter"/>
</dbReference>
<dbReference type="PANTHER" id="PTHR31027">
    <property type="entry name" value="NUCLEAR SEGREGATION PROTEIN BFR1"/>
    <property type="match status" value="1"/>
</dbReference>
<evidence type="ECO:0000313" key="4">
    <source>
        <dbReference type="Proteomes" id="UP000000689"/>
    </source>
</evidence>
<dbReference type="GO" id="GO:0005783">
    <property type="term" value="C:endoplasmic reticulum"/>
    <property type="evidence" value="ECO:0007669"/>
    <property type="project" value="TreeGrafter"/>
</dbReference>
<feature type="coiled-coil region" evidence="1">
    <location>
        <begin position="33"/>
        <end position="81"/>
    </location>
</feature>
<dbReference type="OrthoDB" id="2195113at2759"/>
<dbReference type="GO" id="GO:0003729">
    <property type="term" value="F:mRNA binding"/>
    <property type="evidence" value="ECO:0007669"/>
    <property type="project" value="TreeGrafter"/>
</dbReference>
<accession>G0WBE3</accession>
<dbReference type="InterPro" id="IPR039604">
    <property type="entry name" value="Bfr1"/>
</dbReference>
<name>G0WBE3_NAUDC</name>
<keyword evidence="4" id="KW-1185">Reference proteome</keyword>
<dbReference type="HOGENOM" id="CLU_023943_2_0_1"/>
<reference evidence="3 4" key="1">
    <citation type="journal article" date="2011" name="Proc. Natl. Acad. Sci. U.S.A.">
        <title>Evolutionary erosion of yeast sex chromosomes by mating-type switching accidents.</title>
        <authorList>
            <person name="Gordon J.L."/>
            <person name="Armisen D."/>
            <person name="Proux-Wera E."/>
            <person name="Oheigeartaigh S.S."/>
            <person name="Byrne K.P."/>
            <person name="Wolfe K.H."/>
        </authorList>
    </citation>
    <scope>NUCLEOTIDE SEQUENCE [LARGE SCALE GENOMIC DNA]</scope>
    <source>
        <strain evidence="4">ATCC 10597 / BCRC 20456 / CBS 421 / NBRC 0211 / NRRL Y-12639</strain>
    </source>
</reference>
<dbReference type="eggNOG" id="ENOG502QRKP">
    <property type="taxonomic scope" value="Eukaryota"/>
</dbReference>
<dbReference type="GeneID" id="11498953"/>
<sequence length="486" mass="56693">MTTGSKEQVQAKPANTELKEPIRPNFAERDRLVEEIQSKVQEYDSELTTLNKRIKSTKANYKKLIKERNEVQEEYKKYLKTQLDLKGSRQKIQDQIKIVDTNIKKKNTEINTKLGKNKSRFGSAAGVSIRIKEIEDSISSGKLTLVEEKVLEKQLKSLNKVYNDFKSVVPIVKSIGSDEKKVTALKEEFSSLNPREVTAKVEQLQNKLKELQNQVEKTYSKEEAVILQRDKLHQVREDKYAEIQKTKRHYNKMFKNFKKQEGVYKTAMKEQLLNKEERKRLRNLAEAKESIVTKIQERLIQAKIPAFRDEVKAIEGCLVALDQDFKPETRHLFDNDMMNETVSKPVEKDDDIVLVEYDDDEAFLNTAPSKSKKIKKKQQQQNEGTHDKTFLTKIDGKITLEPLLISTLAEFEIVIPISQEELEKTISQLREKRKDYIERQKEVTEKNILTVEKELERVEQDFAKKEATIKGEMEKKKLQRQMEKAN</sequence>